<dbReference type="SUPFAM" id="SSF52540">
    <property type="entry name" value="P-loop containing nucleoside triphosphate hydrolases"/>
    <property type="match status" value="1"/>
</dbReference>
<protein>
    <submittedName>
        <fullName evidence="9">ABC transporter</fullName>
    </submittedName>
</protein>
<evidence type="ECO:0000313" key="9">
    <source>
        <dbReference type="EMBL" id="GGR17207.1"/>
    </source>
</evidence>
<dbReference type="Proteomes" id="UP000658320">
    <property type="component" value="Unassembled WGS sequence"/>
</dbReference>
<feature type="domain" description="ABC transporter" evidence="7">
    <location>
        <begin position="285"/>
        <end position="561"/>
    </location>
</feature>
<dbReference type="PROSITE" id="PS50929">
    <property type="entry name" value="ABC_TM1F"/>
    <property type="match status" value="1"/>
</dbReference>
<feature type="transmembrane region" description="Helical" evidence="6">
    <location>
        <begin position="143"/>
        <end position="163"/>
    </location>
</feature>
<feature type="transmembrane region" description="Helical" evidence="6">
    <location>
        <begin position="169"/>
        <end position="190"/>
    </location>
</feature>
<dbReference type="PANTHER" id="PTHR43394">
    <property type="entry name" value="ATP-DEPENDENT PERMEASE MDL1, MITOCHONDRIAL"/>
    <property type="match status" value="1"/>
</dbReference>
<reference evidence="9" key="2">
    <citation type="submission" date="2020-09" db="EMBL/GenBank/DDBJ databases">
        <authorList>
            <person name="Sun Q."/>
            <person name="Ohkuma M."/>
        </authorList>
    </citation>
    <scope>NUCLEOTIDE SEQUENCE</scope>
    <source>
        <strain evidence="9">JCM 4346</strain>
    </source>
</reference>
<reference evidence="9" key="1">
    <citation type="journal article" date="2014" name="Int. J. Syst. Evol. Microbiol.">
        <title>Complete genome sequence of Corynebacterium casei LMG S-19264T (=DSM 44701T), isolated from a smear-ripened cheese.</title>
        <authorList>
            <consortium name="US DOE Joint Genome Institute (JGI-PGF)"/>
            <person name="Walter F."/>
            <person name="Albersmeier A."/>
            <person name="Kalinowski J."/>
            <person name="Ruckert C."/>
        </authorList>
    </citation>
    <scope>NUCLEOTIDE SEQUENCE</scope>
    <source>
        <strain evidence="9">JCM 4346</strain>
    </source>
</reference>
<dbReference type="InterPro" id="IPR011527">
    <property type="entry name" value="ABC1_TM_dom"/>
</dbReference>
<dbReference type="AlphaFoldDB" id="A0A918CCT9"/>
<dbReference type="InterPro" id="IPR036640">
    <property type="entry name" value="ABC1_TM_sf"/>
</dbReference>
<feature type="transmembrane region" description="Helical" evidence="6">
    <location>
        <begin position="256"/>
        <end position="278"/>
    </location>
</feature>
<feature type="transmembrane region" description="Helical" evidence="6">
    <location>
        <begin position="31"/>
        <end position="53"/>
    </location>
</feature>
<sequence>MVDAYEDPGTPDCRGGWSYLWWLVRCQPGRALAGAVLASIWMVLMAVAPYLLSKAVDEGLEPGDTAALAGWTTALFTVGAVNAWVSIMRHRTMTRLRMDALFRTVKVVVGHAVRLGAALPRRVGAGEVVTIGVGDVHTISQSLTVIGPGVGSVTVYVVVAGLLLSTSPLLAAVVLLGMPVVAVLVGPLMARLQGAEGEYRERSGVLTARIGDLAGGLRVLNGLGGKGLFADAFERDSGRVRAQGYRVGSVTSWMQALGVGLPTVFLAVVTWLAARLAAQGELTVGELVSVYGYVAVLVGPVAFLVDMGYQLSRGVVAARRVVRLLRLEPEPDTGTAEAPAGPSMLYDPASGVRVVPGRLTALVGARPADTAAVVDRLGRYAPSDVTWGAVRLGEIPLAQVRARILVADNEADLFAGSLREVVSGRREHIEEAVGRAMRAAAAEDIVQGLPEGLDSPVAAQGRSLSGGQRQRVRLVRALLADPEVLLAVEPTSALDAHTEAAIAERLRAARADRTTVVTSTSPLLLDHADSVHYLVDGKVAASGRHRVLLETEAGYRALVARDAEDTEDAGDAEDTDDGVGGDAAARDRVAEDTAGGEAAAGSPSADIADAGAAGKAGPAEALGTGAAGAGPTDAEEAVR</sequence>
<accession>A0A918CCT9</accession>
<dbReference type="PROSITE" id="PS00211">
    <property type="entry name" value="ABC_TRANSPORTER_1"/>
    <property type="match status" value="1"/>
</dbReference>
<dbReference type="InterPro" id="IPR017871">
    <property type="entry name" value="ABC_transporter-like_CS"/>
</dbReference>
<keyword evidence="3 6" id="KW-1133">Transmembrane helix</keyword>
<dbReference type="SUPFAM" id="SSF90123">
    <property type="entry name" value="ABC transporter transmembrane region"/>
    <property type="match status" value="1"/>
</dbReference>
<dbReference type="GO" id="GO:0015421">
    <property type="term" value="F:ABC-type oligopeptide transporter activity"/>
    <property type="evidence" value="ECO:0007669"/>
    <property type="project" value="TreeGrafter"/>
</dbReference>
<evidence type="ECO:0000256" key="4">
    <source>
        <dbReference type="ARBA" id="ARBA00023136"/>
    </source>
</evidence>
<organism evidence="9 10">
    <name type="scientific">Streptomyces aurantiogriseus</name>
    <dbReference type="NCBI Taxonomy" id="66870"/>
    <lineage>
        <taxon>Bacteria</taxon>
        <taxon>Bacillati</taxon>
        <taxon>Actinomycetota</taxon>
        <taxon>Actinomycetes</taxon>
        <taxon>Kitasatosporales</taxon>
        <taxon>Streptomycetaceae</taxon>
        <taxon>Streptomyces</taxon>
    </lineage>
</organism>
<evidence type="ECO:0000259" key="7">
    <source>
        <dbReference type="PROSITE" id="PS50893"/>
    </source>
</evidence>
<dbReference type="InterPro" id="IPR027417">
    <property type="entry name" value="P-loop_NTPase"/>
</dbReference>
<dbReference type="Pfam" id="PF00664">
    <property type="entry name" value="ABC_membrane"/>
    <property type="match status" value="1"/>
</dbReference>
<feature type="region of interest" description="Disordered" evidence="5">
    <location>
        <begin position="562"/>
        <end position="639"/>
    </location>
</feature>
<feature type="domain" description="ABC transmembrane type-1" evidence="8">
    <location>
        <begin position="32"/>
        <end position="313"/>
    </location>
</feature>
<dbReference type="PROSITE" id="PS50893">
    <property type="entry name" value="ABC_TRANSPORTER_2"/>
    <property type="match status" value="1"/>
</dbReference>
<comment type="caution">
    <text evidence="9">The sequence shown here is derived from an EMBL/GenBank/DDBJ whole genome shotgun (WGS) entry which is preliminary data.</text>
</comment>
<dbReference type="GO" id="GO:0005524">
    <property type="term" value="F:ATP binding"/>
    <property type="evidence" value="ECO:0007669"/>
    <property type="project" value="InterPro"/>
</dbReference>
<feature type="transmembrane region" description="Helical" evidence="6">
    <location>
        <begin position="290"/>
        <end position="309"/>
    </location>
</feature>
<dbReference type="Gene3D" id="3.40.50.300">
    <property type="entry name" value="P-loop containing nucleotide triphosphate hydrolases"/>
    <property type="match status" value="1"/>
</dbReference>
<evidence type="ECO:0000256" key="6">
    <source>
        <dbReference type="SAM" id="Phobius"/>
    </source>
</evidence>
<dbReference type="InterPro" id="IPR039421">
    <property type="entry name" value="Type_1_exporter"/>
</dbReference>
<name>A0A918CCT9_9ACTN</name>
<keyword evidence="10" id="KW-1185">Reference proteome</keyword>
<dbReference type="GO" id="GO:0016887">
    <property type="term" value="F:ATP hydrolysis activity"/>
    <property type="evidence" value="ECO:0007669"/>
    <property type="project" value="InterPro"/>
</dbReference>
<dbReference type="Pfam" id="PF00005">
    <property type="entry name" value="ABC_tran"/>
    <property type="match status" value="1"/>
</dbReference>
<keyword evidence="4 6" id="KW-0472">Membrane</keyword>
<evidence type="ECO:0000256" key="2">
    <source>
        <dbReference type="ARBA" id="ARBA00022692"/>
    </source>
</evidence>
<feature type="compositionally biased region" description="Low complexity" evidence="5">
    <location>
        <begin position="592"/>
        <end position="632"/>
    </location>
</feature>
<feature type="compositionally biased region" description="Acidic residues" evidence="5">
    <location>
        <begin position="564"/>
        <end position="579"/>
    </location>
</feature>
<evidence type="ECO:0000256" key="5">
    <source>
        <dbReference type="SAM" id="MobiDB-lite"/>
    </source>
</evidence>
<evidence type="ECO:0000256" key="3">
    <source>
        <dbReference type="ARBA" id="ARBA00022989"/>
    </source>
</evidence>
<keyword evidence="2 6" id="KW-0812">Transmembrane</keyword>
<dbReference type="Gene3D" id="1.20.1560.10">
    <property type="entry name" value="ABC transporter type 1, transmembrane domain"/>
    <property type="match status" value="1"/>
</dbReference>
<dbReference type="RefSeq" id="WP_229911030.1">
    <property type="nucleotide sequence ID" value="NZ_BMSX01000007.1"/>
</dbReference>
<dbReference type="PANTHER" id="PTHR43394:SF1">
    <property type="entry name" value="ATP-BINDING CASSETTE SUB-FAMILY B MEMBER 10, MITOCHONDRIAL"/>
    <property type="match status" value="1"/>
</dbReference>
<proteinExistence type="predicted"/>
<dbReference type="CDD" id="cd07346">
    <property type="entry name" value="ABC_6TM_exporters"/>
    <property type="match status" value="1"/>
</dbReference>
<evidence type="ECO:0000256" key="1">
    <source>
        <dbReference type="ARBA" id="ARBA00004651"/>
    </source>
</evidence>
<gene>
    <name evidence="9" type="ORF">GCM10010251_36680</name>
</gene>
<dbReference type="EMBL" id="BMSX01000007">
    <property type="protein sequence ID" value="GGR17207.1"/>
    <property type="molecule type" value="Genomic_DNA"/>
</dbReference>
<evidence type="ECO:0000313" key="10">
    <source>
        <dbReference type="Proteomes" id="UP000658320"/>
    </source>
</evidence>
<feature type="transmembrane region" description="Helical" evidence="6">
    <location>
        <begin position="65"/>
        <end position="87"/>
    </location>
</feature>
<comment type="subcellular location">
    <subcellularLocation>
        <location evidence="1">Cell membrane</location>
        <topology evidence="1">Multi-pass membrane protein</topology>
    </subcellularLocation>
</comment>
<evidence type="ECO:0000259" key="8">
    <source>
        <dbReference type="PROSITE" id="PS50929"/>
    </source>
</evidence>
<dbReference type="InterPro" id="IPR003439">
    <property type="entry name" value="ABC_transporter-like_ATP-bd"/>
</dbReference>
<dbReference type="GO" id="GO:0005886">
    <property type="term" value="C:plasma membrane"/>
    <property type="evidence" value="ECO:0007669"/>
    <property type="project" value="UniProtKB-SubCell"/>
</dbReference>